<dbReference type="CDD" id="cd06529">
    <property type="entry name" value="S24_LexA-like"/>
    <property type="match status" value="1"/>
</dbReference>
<dbReference type="PRINTS" id="PR00726">
    <property type="entry name" value="LEXASERPTASE"/>
</dbReference>
<keyword evidence="5" id="KW-0234">DNA repair</keyword>
<proteinExistence type="inferred from homology"/>
<dbReference type="InterPro" id="IPR006197">
    <property type="entry name" value="Peptidase_S24_LexA"/>
</dbReference>
<accession>A0ABW0E9J8</accession>
<dbReference type="PANTHER" id="PTHR33516">
    <property type="entry name" value="LEXA REPRESSOR"/>
    <property type="match status" value="1"/>
</dbReference>
<keyword evidence="4 7" id="KW-0068">Autocatalytic cleavage</keyword>
<comment type="caution">
    <text evidence="9">The sequence shown here is derived from an EMBL/GenBank/DDBJ whole genome shotgun (WGS) entry which is preliminary data.</text>
</comment>
<keyword evidence="10" id="KW-1185">Reference proteome</keyword>
<dbReference type="InterPro" id="IPR036286">
    <property type="entry name" value="LexA/Signal_pep-like_sf"/>
</dbReference>
<evidence type="ECO:0000256" key="1">
    <source>
        <dbReference type="ARBA" id="ARBA00007484"/>
    </source>
</evidence>
<dbReference type="Pfam" id="PF00717">
    <property type="entry name" value="Peptidase_S24"/>
    <property type="match status" value="1"/>
</dbReference>
<dbReference type="InterPro" id="IPR050077">
    <property type="entry name" value="LexA_repressor"/>
</dbReference>
<reference evidence="10" key="1">
    <citation type="journal article" date="2019" name="Int. J. Syst. Evol. Microbiol.">
        <title>The Global Catalogue of Microorganisms (GCM) 10K type strain sequencing project: providing services to taxonomists for standard genome sequencing and annotation.</title>
        <authorList>
            <consortium name="The Broad Institute Genomics Platform"/>
            <consortium name="The Broad Institute Genome Sequencing Center for Infectious Disease"/>
            <person name="Wu L."/>
            <person name="Ma J."/>
        </authorList>
    </citation>
    <scope>NUCLEOTIDE SEQUENCE [LARGE SCALE GENOMIC DNA]</scope>
    <source>
        <strain evidence="10">KACC 12602</strain>
    </source>
</reference>
<evidence type="ECO:0000256" key="4">
    <source>
        <dbReference type="ARBA" id="ARBA00022813"/>
    </source>
</evidence>
<dbReference type="NCBIfam" id="NF007621">
    <property type="entry name" value="PRK10276.1"/>
    <property type="match status" value="1"/>
</dbReference>
<organism evidence="9 10">
    <name type="scientific">Adhaeribacter terreus</name>
    <dbReference type="NCBI Taxonomy" id="529703"/>
    <lineage>
        <taxon>Bacteria</taxon>
        <taxon>Pseudomonadati</taxon>
        <taxon>Bacteroidota</taxon>
        <taxon>Cytophagia</taxon>
        <taxon>Cytophagales</taxon>
        <taxon>Hymenobacteraceae</taxon>
        <taxon>Adhaeribacter</taxon>
    </lineage>
</organism>
<evidence type="ECO:0000313" key="9">
    <source>
        <dbReference type="EMBL" id="MFC5269908.1"/>
    </source>
</evidence>
<evidence type="ECO:0000256" key="6">
    <source>
        <dbReference type="ARBA" id="ARBA00023236"/>
    </source>
</evidence>
<keyword evidence="6" id="KW-0742">SOS response</keyword>
<sequence>MENDIINLAKLVSAGFEVIETNGIEEIDIPFYSTPISAGFPSPAEDYLEDKINLQQLLIAHPSATYFLRVRGDSMRDANLHEGDILVVDRSLKPRINQIIIGLLDNEFTVKRLIKKQNQYYLQPENPAYPLIPLPEENSRFQTWGVVTWCIHKVR</sequence>
<dbReference type="SUPFAM" id="SSF51306">
    <property type="entry name" value="LexA/Signal peptidase"/>
    <property type="match status" value="1"/>
</dbReference>
<keyword evidence="2" id="KW-0227">DNA damage</keyword>
<gene>
    <name evidence="9" type="ORF">ACFPIB_04750</name>
</gene>
<evidence type="ECO:0000313" key="10">
    <source>
        <dbReference type="Proteomes" id="UP001596161"/>
    </source>
</evidence>
<feature type="domain" description="Peptidase S24/S26A/S26B/S26C" evidence="8">
    <location>
        <begin position="30"/>
        <end position="147"/>
    </location>
</feature>
<dbReference type="Proteomes" id="UP001596161">
    <property type="component" value="Unassembled WGS sequence"/>
</dbReference>
<dbReference type="Gene3D" id="2.10.109.10">
    <property type="entry name" value="Umud Fragment, subunit A"/>
    <property type="match status" value="1"/>
</dbReference>
<name>A0ABW0E9J8_9BACT</name>
<dbReference type="EMBL" id="JBHSKT010000002">
    <property type="protein sequence ID" value="MFC5269908.1"/>
    <property type="molecule type" value="Genomic_DNA"/>
</dbReference>
<evidence type="ECO:0000259" key="8">
    <source>
        <dbReference type="Pfam" id="PF00717"/>
    </source>
</evidence>
<dbReference type="InterPro" id="IPR039418">
    <property type="entry name" value="LexA-like"/>
</dbReference>
<dbReference type="InterPro" id="IPR015927">
    <property type="entry name" value="Peptidase_S24_S26A/B/C"/>
</dbReference>
<evidence type="ECO:0000256" key="7">
    <source>
        <dbReference type="RuleBase" id="RU003991"/>
    </source>
</evidence>
<protein>
    <submittedName>
        <fullName evidence="9">LexA family protein</fullName>
    </submittedName>
</protein>
<dbReference type="PANTHER" id="PTHR33516:SF2">
    <property type="entry name" value="LEXA REPRESSOR-RELATED"/>
    <property type="match status" value="1"/>
</dbReference>
<comment type="similarity">
    <text evidence="1 7">Belongs to the peptidase S24 family.</text>
</comment>
<evidence type="ECO:0000256" key="5">
    <source>
        <dbReference type="ARBA" id="ARBA00023204"/>
    </source>
</evidence>
<keyword evidence="3 7" id="KW-0378">Hydrolase</keyword>
<evidence type="ECO:0000256" key="3">
    <source>
        <dbReference type="ARBA" id="ARBA00022801"/>
    </source>
</evidence>
<evidence type="ECO:0000256" key="2">
    <source>
        <dbReference type="ARBA" id="ARBA00022763"/>
    </source>
</evidence>
<dbReference type="RefSeq" id="WP_378016288.1">
    <property type="nucleotide sequence ID" value="NZ_JBHSKT010000002.1"/>
</dbReference>